<feature type="signal peptide" evidence="12">
    <location>
        <begin position="1"/>
        <end position="20"/>
    </location>
</feature>
<feature type="domain" description="Ig-like" evidence="13">
    <location>
        <begin position="383"/>
        <end position="468"/>
    </location>
</feature>
<dbReference type="RefSeq" id="XP_019488705.1">
    <property type="nucleotide sequence ID" value="XM_019633160.1"/>
</dbReference>
<feature type="domain" description="Ig-like" evidence="13">
    <location>
        <begin position="476"/>
        <end position="561"/>
    </location>
</feature>
<dbReference type="PANTHER" id="PTHR11481:SF68">
    <property type="entry name" value="FC RECEPTOR-LIKE PROTEIN 5"/>
    <property type="match status" value="1"/>
</dbReference>
<evidence type="ECO:0000256" key="3">
    <source>
        <dbReference type="ARBA" id="ARBA00022692"/>
    </source>
</evidence>
<feature type="domain" description="Ig-like" evidence="13">
    <location>
        <begin position="288"/>
        <end position="373"/>
    </location>
</feature>
<dbReference type="SMART" id="SM00408">
    <property type="entry name" value="IGc2"/>
    <property type="match status" value="5"/>
</dbReference>
<reference evidence="15" key="1">
    <citation type="submission" date="2025-08" db="UniProtKB">
        <authorList>
            <consortium name="RefSeq"/>
        </authorList>
    </citation>
    <scope>IDENTIFICATION</scope>
    <source>
        <tissue evidence="15">Muscle</tissue>
    </source>
</reference>
<keyword evidence="3" id="KW-0812">Transmembrane</keyword>
<dbReference type="InterPro" id="IPR050488">
    <property type="entry name" value="Ig_Fc_receptor"/>
</dbReference>
<keyword evidence="8" id="KW-1015">Disulfide bond</keyword>
<dbReference type="PROSITE" id="PS50835">
    <property type="entry name" value="IG_LIKE"/>
    <property type="match status" value="6"/>
</dbReference>
<keyword evidence="9" id="KW-0675">Receptor</keyword>
<proteinExistence type="predicted"/>
<dbReference type="GO" id="GO:0004888">
    <property type="term" value="F:transmembrane signaling receptor activity"/>
    <property type="evidence" value="ECO:0007669"/>
    <property type="project" value="TreeGrafter"/>
</dbReference>
<keyword evidence="5" id="KW-0677">Repeat</keyword>
<dbReference type="PANTHER" id="PTHR11481">
    <property type="entry name" value="IMMUNOGLOBULIN FC RECEPTOR"/>
    <property type="match status" value="1"/>
</dbReference>
<feature type="domain" description="Ig-like" evidence="13">
    <location>
        <begin position="23"/>
        <end position="97"/>
    </location>
</feature>
<evidence type="ECO:0000256" key="9">
    <source>
        <dbReference type="ARBA" id="ARBA00023170"/>
    </source>
</evidence>
<evidence type="ECO:0000256" key="4">
    <source>
        <dbReference type="ARBA" id="ARBA00022729"/>
    </source>
</evidence>
<protein>
    <submittedName>
        <fullName evidence="15">Fc receptor-like protein 5 isoform X1</fullName>
    </submittedName>
</protein>
<dbReference type="GeneID" id="109376984"/>
<evidence type="ECO:0000256" key="12">
    <source>
        <dbReference type="SAM" id="SignalP"/>
    </source>
</evidence>
<dbReference type="FunFam" id="2.60.40.10:FF:000357">
    <property type="entry name" value="Fc receptor like 1"/>
    <property type="match status" value="3"/>
</dbReference>
<keyword evidence="10" id="KW-0325">Glycoprotein</keyword>
<accession>A0A8B7QKN2</accession>
<evidence type="ECO:0000256" key="1">
    <source>
        <dbReference type="ARBA" id="ARBA00004251"/>
    </source>
</evidence>
<dbReference type="InterPro" id="IPR013783">
    <property type="entry name" value="Ig-like_fold"/>
</dbReference>
<evidence type="ECO:0000259" key="13">
    <source>
        <dbReference type="PROSITE" id="PS50835"/>
    </source>
</evidence>
<dbReference type="SUPFAM" id="SSF48726">
    <property type="entry name" value="Immunoglobulin"/>
    <property type="match status" value="7"/>
</dbReference>
<evidence type="ECO:0000256" key="7">
    <source>
        <dbReference type="ARBA" id="ARBA00023136"/>
    </source>
</evidence>
<evidence type="ECO:0000256" key="6">
    <source>
        <dbReference type="ARBA" id="ARBA00022989"/>
    </source>
</evidence>
<feature type="domain" description="Ig-like" evidence="13">
    <location>
        <begin position="191"/>
        <end position="271"/>
    </location>
</feature>
<dbReference type="OrthoDB" id="9950534at2759"/>
<dbReference type="CDD" id="cd00096">
    <property type="entry name" value="Ig"/>
    <property type="match status" value="1"/>
</dbReference>
<dbReference type="GO" id="GO:0009897">
    <property type="term" value="C:external side of plasma membrane"/>
    <property type="evidence" value="ECO:0007669"/>
    <property type="project" value="TreeGrafter"/>
</dbReference>
<feature type="chain" id="PRO_5034428591" evidence="12">
    <location>
        <begin position="21"/>
        <end position="665"/>
    </location>
</feature>
<dbReference type="Proteomes" id="UP000694851">
    <property type="component" value="Unplaced"/>
</dbReference>
<name>A0A8B7QKN2_HIPAR</name>
<dbReference type="InterPro" id="IPR007110">
    <property type="entry name" value="Ig-like_dom"/>
</dbReference>
<dbReference type="InterPro" id="IPR003598">
    <property type="entry name" value="Ig_sub2"/>
</dbReference>
<keyword evidence="11" id="KW-0393">Immunoglobulin domain</keyword>
<comment type="subcellular location">
    <subcellularLocation>
        <location evidence="1">Cell membrane</location>
        <topology evidence="1">Single-pass type I membrane protein</topology>
    </subcellularLocation>
</comment>
<dbReference type="KEGG" id="hai:109376984"/>
<evidence type="ECO:0000256" key="5">
    <source>
        <dbReference type="ARBA" id="ARBA00022737"/>
    </source>
</evidence>
<organism evidence="14 15">
    <name type="scientific">Hipposideros armiger</name>
    <name type="common">Great Himalayan leaf-nosed bat</name>
    <dbReference type="NCBI Taxonomy" id="186990"/>
    <lineage>
        <taxon>Eukaryota</taxon>
        <taxon>Metazoa</taxon>
        <taxon>Chordata</taxon>
        <taxon>Craniata</taxon>
        <taxon>Vertebrata</taxon>
        <taxon>Euteleostomi</taxon>
        <taxon>Mammalia</taxon>
        <taxon>Eutheria</taxon>
        <taxon>Laurasiatheria</taxon>
        <taxon>Chiroptera</taxon>
        <taxon>Yinpterochiroptera</taxon>
        <taxon>Rhinolophoidea</taxon>
        <taxon>Hipposideridae</taxon>
        <taxon>Hipposideros</taxon>
    </lineage>
</organism>
<dbReference type="GO" id="GO:0007166">
    <property type="term" value="P:cell surface receptor signaling pathway"/>
    <property type="evidence" value="ECO:0007669"/>
    <property type="project" value="TreeGrafter"/>
</dbReference>
<evidence type="ECO:0000313" key="15">
    <source>
        <dbReference type="RefSeq" id="XP_019488705.1"/>
    </source>
</evidence>
<evidence type="ECO:0000256" key="8">
    <source>
        <dbReference type="ARBA" id="ARBA00023157"/>
    </source>
</evidence>
<keyword evidence="7" id="KW-0472">Membrane</keyword>
<evidence type="ECO:0000256" key="2">
    <source>
        <dbReference type="ARBA" id="ARBA00022475"/>
    </source>
</evidence>
<keyword evidence="2" id="KW-1003">Cell membrane</keyword>
<dbReference type="Pfam" id="PF13927">
    <property type="entry name" value="Ig_3"/>
    <property type="match status" value="1"/>
</dbReference>
<keyword evidence="14" id="KW-1185">Reference proteome</keyword>
<evidence type="ECO:0000256" key="10">
    <source>
        <dbReference type="ARBA" id="ARBA00023180"/>
    </source>
</evidence>
<dbReference type="AlphaFoldDB" id="A0A8B7QKN2"/>
<dbReference type="Pfam" id="PF13895">
    <property type="entry name" value="Ig_2"/>
    <property type="match status" value="5"/>
</dbReference>
<dbReference type="InterPro" id="IPR003599">
    <property type="entry name" value="Ig_sub"/>
</dbReference>
<evidence type="ECO:0000313" key="14">
    <source>
        <dbReference type="Proteomes" id="UP000694851"/>
    </source>
</evidence>
<sequence length="665" mass="73400">MPLWVSLLALASVSGQFATASKPMISLHPPWTTAFVGEKVNLTCNAFLSNSPQETTWFHQYKWTKTSREIPGNTYEVQESGKYRCQTQGSGQSDPVSLEFTSEDLILQAAPSVFEGDTVALRCREKPGSALSAKVMYKDSRYQQALRDGSDFHIHWAALKHNGWYQCKALREDYNSVASNKVRIQVLELFPTPVLRASPSQPKEGSPVTLTCETRLPPQRSDVQLRFCFFREGQALGSGCSNSPELQIPAMWSEDAGSYSCQAQTVTVSVAKKSLKTHIRVQRAVARAQIHTRPPLESVFEGQELVLVCSVRGVSGPFSISWYRRPKLQDVATKIPFSPEAEFRISTVKSSDAGEYYCVASTSYLTFASRTVTIHVRVPVSRPVLTLMPPGAQALEGTELTLHCEVQRGSLPILYQLFREDTLLQERKTNSWRAMSFRFSLTARHSGNYYCTANNGLGAQRSEAVTISVKVPVSCPVLTLMPPGARALEGAELTLHCEVQRGSLPILYEFFHEDALLKKVETTFWRVGSFRLSLTAERSGNYHCTATNDFGHQRSEAVTLSVIVPVSRPVLTLRAPRDQALVGDTVELHCEAQRGSPPILYLFYLNDVTLGNSSAPSGGGVSFNLSLTAEHSGNYFCEADNSLGVQRSTAVPLRVKGELTLPTIA</sequence>
<gene>
    <name evidence="15" type="primary">LOC109376984</name>
</gene>
<dbReference type="FunFam" id="2.60.40.10:FF:001308">
    <property type="entry name" value="Fc receptor like 4"/>
    <property type="match status" value="1"/>
</dbReference>
<dbReference type="GO" id="GO:0006955">
    <property type="term" value="P:immune response"/>
    <property type="evidence" value="ECO:0007669"/>
    <property type="project" value="TreeGrafter"/>
</dbReference>
<dbReference type="Gene3D" id="2.60.40.10">
    <property type="entry name" value="Immunoglobulins"/>
    <property type="match status" value="7"/>
</dbReference>
<keyword evidence="4 12" id="KW-0732">Signal</keyword>
<evidence type="ECO:0000256" key="11">
    <source>
        <dbReference type="ARBA" id="ARBA00023319"/>
    </source>
</evidence>
<dbReference type="SMART" id="SM00409">
    <property type="entry name" value="IG"/>
    <property type="match status" value="7"/>
</dbReference>
<keyword evidence="6" id="KW-1133">Transmembrane helix</keyword>
<feature type="domain" description="Ig-like" evidence="13">
    <location>
        <begin position="569"/>
        <end position="652"/>
    </location>
</feature>
<dbReference type="InterPro" id="IPR036179">
    <property type="entry name" value="Ig-like_dom_sf"/>
</dbReference>